<feature type="transmembrane region" description="Helical" evidence="7">
    <location>
        <begin position="87"/>
        <end position="115"/>
    </location>
</feature>
<dbReference type="SUPFAM" id="SSF82861">
    <property type="entry name" value="Mechanosensitive channel protein MscS (YggB), transmembrane region"/>
    <property type="match status" value="1"/>
</dbReference>
<feature type="transmembrane region" description="Helical" evidence="7">
    <location>
        <begin position="57"/>
        <end position="75"/>
    </location>
</feature>
<dbReference type="InterPro" id="IPR045275">
    <property type="entry name" value="MscS_archaea/bacteria_type"/>
</dbReference>
<evidence type="ECO:0000256" key="6">
    <source>
        <dbReference type="ARBA" id="ARBA00023136"/>
    </source>
</evidence>
<protein>
    <submittedName>
        <fullName evidence="10">Low conductance mechanosensitive channel YnaI</fullName>
    </submittedName>
</protein>
<reference evidence="10 11" key="1">
    <citation type="submission" date="2019-04" db="EMBL/GenBank/DDBJ databases">
        <authorList>
            <person name="Van Vliet M D."/>
        </authorList>
    </citation>
    <scope>NUCLEOTIDE SEQUENCE [LARGE SCALE GENOMIC DNA]</scope>
    <source>
        <strain evidence="10 11">F1</strain>
    </source>
</reference>
<evidence type="ECO:0000259" key="9">
    <source>
        <dbReference type="Pfam" id="PF21082"/>
    </source>
</evidence>
<dbReference type="InterPro" id="IPR011066">
    <property type="entry name" value="MscS_channel_C_sf"/>
</dbReference>
<dbReference type="InterPro" id="IPR023408">
    <property type="entry name" value="MscS_beta-dom_sf"/>
</dbReference>
<dbReference type="PANTHER" id="PTHR30221">
    <property type="entry name" value="SMALL-CONDUCTANCE MECHANOSENSITIVE CHANNEL"/>
    <property type="match status" value="1"/>
</dbReference>
<feature type="domain" description="Mechanosensitive ion channel MscS" evidence="8">
    <location>
        <begin position="180"/>
        <end position="244"/>
    </location>
</feature>
<dbReference type="PANTHER" id="PTHR30221:SF1">
    <property type="entry name" value="SMALL-CONDUCTANCE MECHANOSENSITIVE CHANNEL"/>
    <property type="match status" value="1"/>
</dbReference>
<comment type="similarity">
    <text evidence="2">Belongs to the MscS (TC 1.A.23) family.</text>
</comment>
<evidence type="ECO:0000256" key="7">
    <source>
        <dbReference type="SAM" id="Phobius"/>
    </source>
</evidence>
<evidence type="ECO:0000256" key="3">
    <source>
        <dbReference type="ARBA" id="ARBA00022475"/>
    </source>
</evidence>
<sequence>MMEDIAFGEITWRQILFLLGWVVGAMLLGKLIQLVLNGMGKTKRFESRPWVLVAFKSFSRPIPFLFLTIGLRYGLQTLSFSDGVEEIIADCFGVLFTIVVTFFVYSMVDVIDHAITHVTKKTKTTMDDMMAPMVRKSLRVVIVILALVQIAQILSDKPITSIIAGLGVGGLAVALAAQETIKNFFGSLVIFADKPFELGERIKVGGHDGTIEEVGFRSTRLRTLDGHLVTMPNGELANQMIQNIGKRPYIKRVMNVTITYDTPPEKVQQAIDILNELLENHEGMDAEFPPRVFFNDFNDCSLNLLVIYWYHPPEYWDYLKHANWLNMELLKRYNEAGIEFAFPTQTLYVNNTEVGLQHGAT</sequence>
<dbReference type="Pfam" id="PF21082">
    <property type="entry name" value="MS_channel_3rd"/>
    <property type="match status" value="1"/>
</dbReference>
<dbReference type="Pfam" id="PF00924">
    <property type="entry name" value="MS_channel_2nd"/>
    <property type="match status" value="1"/>
</dbReference>
<dbReference type="InterPro" id="IPR010920">
    <property type="entry name" value="LSM_dom_sf"/>
</dbReference>
<keyword evidence="11" id="KW-1185">Reference proteome</keyword>
<gene>
    <name evidence="10" type="primary">ynaI_1</name>
    <name evidence="10" type="ORF">PDESU_00201</name>
</gene>
<keyword evidence="4 7" id="KW-0812">Transmembrane</keyword>
<dbReference type="Gene3D" id="1.10.287.1260">
    <property type="match status" value="1"/>
</dbReference>
<dbReference type="InterPro" id="IPR011014">
    <property type="entry name" value="MscS_channel_TM-2"/>
</dbReference>
<evidence type="ECO:0000313" key="10">
    <source>
        <dbReference type="EMBL" id="VGO11656.1"/>
    </source>
</evidence>
<keyword evidence="3" id="KW-1003">Cell membrane</keyword>
<dbReference type="AlphaFoldDB" id="A0A6C2TWF0"/>
<accession>A0A6C2TWF0</accession>
<feature type="transmembrane region" description="Helical" evidence="7">
    <location>
        <begin position="159"/>
        <end position="177"/>
    </location>
</feature>
<name>A0A6C2TWF0_PONDE</name>
<evidence type="ECO:0000313" key="11">
    <source>
        <dbReference type="Proteomes" id="UP000366872"/>
    </source>
</evidence>
<keyword evidence="5 7" id="KW-1133">Transmembrane helix</keyword>
<dbReference type="Gene3D" id="2.30.30.60">
    <property type="match status" value="1"/>
</dbReference>
<feature type="transmembrane region" description="Helical" evidence="7">
    <location>
        <begin position="136"/>
        <end position="153"/>
    </location>
</feature>
<organism evidence="10 11">
    <name type="scientific">Pontiella desulfatans</name>
    <dbReference type="NCBI Taxonomy" id="2750659"/>
    <lineage>
        <taxon>Bacteria</taxon>
        <taxon>Pseudomonadati</taxon>
        <taxon>Kiritimatiellota</taxon>
        <taxon>Kiritimatiellia</taxon>
        <taxon>Kiritimatiellales</taxon>
        <taxon>Pontiellaceae</taxon>
        <taxon>Pontiella</taxon>
    </lineage>
</organism>
<dbReference type="InterPro" id="IPR006685">
    <property type="entry name" value="MscS_channel_2nd"/>
</dbReference>
<feature type="domain" description="Mechanosensitive ion channel MscS C-terminal" evidence="9">
    <location>
        <begin position="253"/>
        <end position="334"/>
    </location>
</feature>
<evidence type="ECO:0000256" key="2">
    <source>
        <dbReference type="ARBA" id="ARBA00008017"/>
    </source>
</evidence>
<dbReference type="GO" id="GO:0008381">
    <property type="term" value="F:mechanosensitive monoatomic ion channel activity"/>
    <property type="evidence" value="ECO:0007669"/>
    <property type="project" value="InterPro"/>
</dbReference>
<dbReference type="Gene3D" id="3.30.70.100">
    <property type="match status" value="1"/>
</dbReference>
<evidence type="ECO:0000256" key="5">
    <source>
        <dbReference type="ARBA" id="ARBA00022989"/>
    </source>
</evidence>
<dbReference type="RefSeq" id="WP_136077399.1">
    <property type="nucleotide sequence ID" value="NZ_CAAHFG010000001.1"/>
</dbReference>
<comment type="subcellular location">
    <subcellularLocation>
        <location evidence="1">Cell membrane</location>
        <topology evidence="1">Multi-pass membrane protein</topology>
    </subcellularLocation>
</comment>
<dbReference type="Proteomes" id="UP000366872">
    <property type="component" value="Unassembled WGS sequence"/>
</dbReference>
<dbReference type="GO" id="GO:0005886">
    <property type="term" value="C:plasma membrane"/>
    <property type="evidence" value="ECO:0007669"/>
    <property type="project" value="UniProtKB-SubCell"/>
</dbReference>
<evidence type="ECO:0000256" key="4">
    <source>
        <dbReference type="ARBA" id="ARBA00022692"/>
    </source>
</evidence>
<proteinExistence type="inferred from homology"/>
<dbReference type="SUPFAM" id="SSF50182">
    <property type="entry name" value="Sm-like ribonucleoproteins"/>
    <property type="match status" value="1"/>
</dbReference>
<keyword evidence="6 7" id="KW-0472">Membrane</keyword>
<dbReference type="EMBL" id="CAAHFG010000001">
    <property type="protein sequence ID" value="VGO11656.1"/>
    <property type="molecule type" value="Genomic_DNA"/>
</dbReference>
<evidence type="ECO:0000256" key="1">
    <source>
        <dbReference type="ARBA" id="ARBA00004651"/>
    </source>
</evidence>
<evidence type="ECO:0000259" key="8">
    <source>
        <dbReference type="Pfam" id="PF00924"/>
    </source>
</evidence>
<dbReference type="InterPro" id="IPR049278">
    <property type="entry name" value="MS_channel_C"/>
</dbReference>
<feature type="transmembrane region" description="Helical" evidence="7">
    <location>
        <begin position="15"/>
        <end position="36"/>
    </location>
</feature>
<dbReference type="SUPFAM" id="SSF82689">
    <property type="entry name" value="Mechanosensitive channel protein MscS (YggB), C-terminal domain"/>
    <property type="match status" value="1"/>
</dbReference>